<protein>
    <recommendedName>
        <fullName evidence="4">CorA-like Mg2+ transporter protein</fullName>
    </recommendedName>
</protein>
<feature type="transmembrane region" description="Helical" evidence="1">
    <location>
        <begin position="534"/>
        <end position="553"/>
    </location>
</feature>
<evidence type="ECO:0000256" key="1">
    <source>
        <dbReference type="SAM" id="Phobius"/>
    </source>
</evidence>
<keyword evidence="1" id="KW-0472">Membrane</keyword>
<gene>
    <name evidence="2" type="ORF">GCM10009020_29500</name>
</gene>
<keyword evidence="3" id="KW-1185">Reference proteome</keyword>
<organism evidence="2 3">
    <name type="scientific">Natronoarchaeum mannanilyticum</name>
    <dbReference type="NCBI Taxonomy" id="926360"/>
    <lineage>
        <taxon>Archaea</taxon>
        <taxon>Methanobacteriati</taxon>
        <taxon>Methanobacteriota</taxon>
        <taxon>Stenosarchaea group</taxon>
        <taxon>Halobacteria</taxon>
        <taxon>Halobacteriales</taxon>
        <taxon>Natronoarchaeaceae</taxon>
    </lineage>
</organism>
<comment type="caution">
    <text evidence="2">The sequence shown here is derived from an EMBL/GenBank/DDBJ whole genome shotgun (WGS) entry which is preliminary data.</text>
</comment>
<dbReference type="AlphaFoldDB" id="A0AAV3TEQ6"/>
<evidence type="ECO:0000313" key="3">
    <source>
        <dbReference type="Proteomes" id="UP001500420"/>
    </source>
</evidence>
<keyword evidence="1" id="KW-1133">Transmembrane helix</keyword>
<evidence type="ECO:0008006" key="4">
    <source>
        <dbReference type="Google" id="ProtNLM"/>
    </source>
</evidence>
<dbReference type="RefSeq" id="WP_343774823.1">
    <property type="nucleotide sequence ID" value="NZ_BAAADV010000007.1"/>
</dbReference>
<keyword evidence="1" id="KW-0812">Transmembrane</keyword>
<sequence length="572" mass="65635">MTDNLSLTELESALSRFFFSPWEPTESSSALIVEQNGLSISDWEEAFDAVEAVRNFDLGENLVLTVEEDSQNFEYRINWEPTDFVTCHDREETDIPASRLYPDDETAADSLEQVRNDRVNDQEELQSVVRSFIKAPRTSVRFRFRIPHSHVESVIGEGLDLDIGVKFRFLWSSLLEEIEAKSISEVKDFVQLRNEKTCFVTVDLPATAFGEYIGFFALRKLDSRDFSDFIERRTHLDRTLNAIQRECAIDGFHEVYLPPAVFVTDRGDEWLTEVLRQRLAPFQAMFFLLGISNTARRQDGAWRIRINGRKTIDSEVELEKERDEWELSVSNGPSPVNADREQVQEFVSLFNWIYHSRSTDRVTVLRNIVTLYTTNIAGLLDEIENIHASARTNFNVYIEDSVDEFIDFQQEVSRYVFETQREVSNLRRDLSNAVSKDLFRVFGFILVTGVGVVSQISRVTNARNALGIALIPVGIYMVLSLVGVRGLNKQFDSIEASREDYYNLYERFLDKQILDDITDSEADSDLKTQFKRGIWLYYGLFGILLAVTVYSIIDLLFTGGPATKLLAEILSS</sequence>
<accession>A0AAV3TEQ6</accession>
<feature type="transmembrane region" description="Helical" evidence="1">
    <location>
        <begin position="465"/>
        <end position="484"/>
    </location>
</feature>
<dbReference type="EMBL" id="BAAADV010000007">
    <property type="protein sequence ID" value="GAA0679126.1"/>
    <property type="molecule type" value="Genomic_DNA"/>
</dbReference>
<dbReference type="Proteomes" id="UP001500420">
    <property type="component" value="Unassembled WGS sequence"/>
</dbReference>
<name>A0AAV3TEQ6_9EURY</name>
<reference evidence="2 3" key="1">
    <citation type="journal article" date="2019" name="Int. J. Syst. Evol. Microbiol.">
        <title>The Global Catalogue of Microorganisms (GCM) 10K type strain sequencing project: providing services to taxonomists for standard genome sequencing and annotation.</title>
        <authorList>
            <consortium name="The Broad Institute Genomics Platform"/>
            <consortium name="The Broad Institute Genome Sequencing Center for Infectious Disease"/>
            <person name="Wu L."/>
            <person name="Ma J."/>
        </authorList>
    </citation>
    <scope>NUCLEOTIDE SEQUENCE [LARGE SCALE GENOMIC DNA]</scope>
    <source>
        <strain evidence="2 3">JCM 16328</strain>
    </source>
</reference>
<proteinExistence type="predicted"/>
<evidence type="ECO:0000313" key="2">
    <source>
        <dbReference type="EMBL" id="GAA0679126.1"/>
    </source>
</evidence>